<evidence type="ECO:0000259" key="2">
    <source>
        <dbReference type="PROSITE" id="PS50090"/>
    </source>
</evidence>
<dbReference type="InterPro" id="IPR028002">
    <property type="entry name" value="Myb_DNA-bind_5"/>
</dbReference>
<reference evidence="3 4" key="1">
    <citation type="journal article" date="2023" name="Sci. Data">
        <title>Genome assembly of the Korean intertidal mud-creeper Batillaria attramentaria.</title>
        <authorList>
            <person name="Patra A.K."/>
            <person name="Ho P.T."/>
            <person name="Jun S."/>
            <person name="Lee S.J."/>
            <person name="Kim Y."/>
            <person name="Won Y.J."/>
        </authorList>
    </citation>
    <scope>NUCLEOTIDE SEQUENCE [LARGE SCALE GENOMIC DNA]</scope>
    <source>
        <strain evidence="3">Wonlab-2016</strain>
    </source>
</reference>
<protein>
    <recommendedName>
        <fullName evidence="2">Myb-like domain-containing protein</fullName>
    </recommendedName>
</protein>
<proteinExistence type="predicted"/>
<evidence type="ECO:0000256" key="1">
    <source>
        <dbReference type="SAM" id="MobiDB-lite"/>
    </source>
</evidence>
<feature type="domain" description="Myb-like" evidence="2">
    <location>
        <begin position="132"/>
        <end position="204"/>
    </location>
</feature>
<dbReference type="Pfam" id="PF13873">
    <property type="entry name" value="Myb_DNA-bind_5"/>
    <property type="match status" value="1"/>
</dbReference>
<dbReference type="Proteomes" id="UP001519460">
    <property type="component" value="Unassembled WGS sequence"/>
</dbReference>
<gene>
    <name evidence="3" type="ORF">BaRGS_00016655</name>
</gene>
<dbReference type="PANTHER" id="PTHR23098:SF16">
    <property type="entry name" value="REGULATORY PROTEIN ZESTE"/>
    <property type="match status" value="1"/>
</dbReference>
<dbReference type="Gene3D" id="1.10.10.60">
    <property type="entry name" value="Homeodomain-like"/>
    <property type="match status" value="1"/>
</dbReference>
<evidence type="ECO:0000313" key="4">
    <source>
        <dbReference type="Proteomes" id="UP001519460"/>
    </source>
</evidence>
<name>A0ABD0KYL7_9CAEN</name>
<feature type="region of interest" description="Disordered" evidence="1">
    <location>
        <begin position="209"/>
        <end position="228"/>
    </location>
</feature>
<organism evidence="3 4">
    <name type="scientific">Batillaria attramentaria</name>
    <dbReference type="NCBI Taxonomy" id="370345"/>
    <lineage>
        <taxon>Eukaryota</taxon>
        <taxon>Metazoa</taxon>
        <taxon>Spiralia</taxon>
        <taxon>Lophotrochozoa</taxon>
        <taxon>Mollusca</taxon>
        <taxon>Gastropoda</taxon>
        <taxon>Caenogastropoda</taxon>
        <taxon>Sorbeoconcha</taxon>
        <taxon>Cerithioidea</taxon>
        <taxon>Batillariidae</taxon>
        <taxon>Batillaria</taxon>
    </lineage>
</organism>
<dbReference type="PROSITE" id="PS50090">
    <property type="entry name" value="MYB_LIKE"/>
    <property type="match status" value="1"/>
</dbReference>
<dbReference type="EMBL" id="JACVVK020000106">
    <property type="protein sequence ID" value="KAK7492181.1"/>
    <property type="molecule type" value="Genomic_DNA"/>
</dbReference>
<dbReference type="InterPro" id="IPR001005">
    <property type="entry name" value="SANT/Myb"/>
</dbReference>
<evidence type="ECO:0000313" key="3">
    <source>
        <dbReference type="EMBL" id="KAK7492181.1"/>
    </source>
</evidence>
<sequence>MLREQLQIAHGLISTNIKNAVDVFLSCLKCAASCMERRVRLDKMQPKNGWFDKDCKDMRTPASDSEVSDNEAGSLRLAGSRYFWTGKSQPFATFLSRRLASGHISSQCLVDPFKPTVALDRSDDCATNQQLLTRLKKPNFTEKETEVLLEEMQVEAAVIMSVFQNGVTNKKKQEAWAKITRCVNAVGGNARTVNQVRKKWKDLKKVVVQKTQDETRKRGRTKKTRPSI</sequence>
<keyword evidence="4" id="KW-1185">Reference proteome</keyword>
<accession>A0ABD0KYL7</accession>
<dbReference type="PANTHER" id="PTHR23098">
    <property type="entry name" value="AGAP001331-PA-RELATED"/>
    <property type="match status" value="1"/>
</dbReference>
<feature type="compositionally biased region" description="Basic residues" evidence="1">
    <location>
        <begin position="217"/>
        <end position="228"/>
    </location>
</feature>
<comment type="caution">
    <text evidence="3">The sequence shown here is derived from an EMBL/GenBank/DDBJ whole genome shotgun (WGS) entry which is preliminary data.</text>
</comment>
<dbReference type="AlphaFoldDB" id="A0ABD0KYL7"/>